<keyword evidence="3 6" id="KW-0479">Metal-binding</keyword>
<protein>
    <recommendedName>
        <fullName evidence="6">Ribonuclease VapC</fullName>
        <shortName evidence="6">RNase VapC</shortName>
        <ecNumber evidence="6">3.1.-.-</ecNumber>
    </recommendedName>
    <alternativeName>
        <fullName evidence="6">Toxin VapC</fullName>
    </alternativeName>
</protein>
<dbReference type="InterPro" id="IPR029060">
    <property type="entry name" value="PIN-like_dom_sf"/>
</dbReference>
<comment type="function">
    <text evidence="6">Toxic component of a toxin-antitoxin (TA) system. An RNase.</text>
</comment>
<dbReference type="EC" id="3.1.-.-" evidence="6"/>
<evidence type="ECO:0000256" key="1">
    <source>
        <dbReference type="ARBA" id="ARBA00022649"/>
    </source>
</evidence>
<accession>A0A2M8EYJ4</accession>
<evidence type="ECO:0000313" key="9">
    <source>
        <dbReference type="Proteomes" id="UP000231383"/>
    </source>
</evidence>
<dbReference type="PANTHER" id="PTHR35901:SF1">
    <property type="entry name" value="EXONUCLEASE VAPC9"/>
    <property type="match status" value="1"/>
</dbReference>
<evidence type="ECO:0000313" key="8">
    <source>
        <dbReference type="EMBL" id="PJC31593.1"/>
    </source>
</evidence>
<comment type="caution">
    <text evidence="8">The sequence shown here is derived from an EMBL/GenBank/DDBJ whole genome shotgun (WGS) entry which is preliminary data.</text>
</comment>
<dbReference type="HAMAP" id="MF_00265">
    <property type="entry name" value="VapC_Nob1"/>
    <property type="match status" value="1"/>
</dbReference>
<evidence type="ECO:0000256" key="4">
    <source>
        <dbReference type="ARBA" id="ARBA00022801"/>
    </source>
</evidence>
<comment type="similarity">
    <text evidence="6">Belongs to the PINc/VapC protein family.</text>
</comment>
<dbReference type="InterPro" id="IPR022907">
    <property type="entry name" value="VapC_family"/>
</dbReference>
<dbReference type="CDD" id="cd09873">
    <property type="entry name" value="PIN_Pae0151-like"/>
    <property type="match status" value="1"/>
</dbReference>
<dbReference type="InterPro" id="IPR051619">
    <property type="entry name" value="TypeII_TA_RNase_PINc/VapC"/>
</dbReference>
<dbReference type="SUPFAM" id="SSF88723">
    <property type="entry name" value="PIN domain-like"/>
    <property type="match status" value="1"/>
</dbReference>
<sequence>MTTVVLDASIIIKWFQKEREEQLEEAEILWKKQLNQDIQINVPSILFYELYNHLSRNPKTDIGSVMGLIRQTDLIEIELDAELISITVGLVRKYHISFYDATYIALAESLECDLITADKKLVRGVHLPFVKLLK</sequence>
<feature type="binding site" evidence="6">
    <location>
        <position position="100"/>
    </location>
    <ligand>
        <name>Mg(2+)</name>
        <dbReference type="ChEBI" id="CHEBI:18420"/>
    </ligand>
</feature>
<dbReference type="InterPro" id="IPR002716">
    <property type="entry name" value="PIN_dom"/>
</dbReference>
<reference evidence="9" key="1">
    <citation type="submission" date="2017-09" db="EMBL/GenBank/DDBJ databases">
        <title>Depth-based differentiation of microbial function through sediment-hosted aquifers and enrichment of novel symbionts in the deep terrestrial subsurface.</title>
        <authorList>
            <person name="Probst A.J."/>
            <person name="Ladd B."/>
            <person name="Jarett J.K."/>
            <person name="Geller-Mcgrath D.E."/>
            <person name="Sieber C.M.K."/>
            <person name="Emerson J.B."/>
            <person name="Anantharaman K."/>
            <person name="Thomas B.C."/>
            <person name="Malmstrom R."/>
            <person name="Stieglmeier M."/>
            <person name="Klingl A."/>
            <person name="Woyke T."/>
            <person name="Ryan C.M."/>
            <person name="Banfield J.F."/>
        </authorList>
    </citation>
    <scope>NUCLEOTIDE SEQUENCE [LARGE SCALE GENOMIC DNA]</scope>
</reference>
<evidence type="ECO:0000256" key="3">
    <source>
        <dbReference type="ARBA" id="ARBA00022723"/>
    </source>
</evidence>
<evidence type="ECO:0000259" key="7">
    <source>
        <dbReference type="Pfam" id="PF01850"/>
    </source>
</evidence>
<dbReference type="GO" id="GO:0000287">
    <property type="term" value="F:magnesium ion binding"/>
    <property type="evidence" value="ECO:0007669"/>
    <property type="project" value="UniProtKB-UniRule"/>
</dbReference>
<organism evidence="8 9">
    <name type="scientific">Candidatus Roizmanbacteria bacterium CG_4_9_14_0_2_um_filter_39_13</name>
    <dbReference type="NCBI Taxonomy" id="1974839"/>
    <lineage>
        <taxon>Bacteria</taxon>
        <taxon>Candidatus Roizmaniibacteriota</taxon>
    </lineage>
</organism>
<evidence type="ECO:0000256" key="6">
    <source>
        <dbReference type="HAMAP-Rule" id="MF_00265"/>
    </source>
</evidence>
<feature type="domain" description="PIN" evidence="7">
    <location>
        <begin position="4"/>
        <end position="123"/>
    </location>
</feature>
<dbReference type="PANTHER" id="PTHR35901">
    <property type="entry name" value="RIBONUCLEASE VAPC3"/>
    <property type="match status" value="1"/>
</dbReference>
<keyword evidence="4 6" id="KW-0378">Hydrolase</keyword>
<evidence type="ECO:0000256" key="2">
    <source>
        <dbReference type="ARBA" id="ARBA00022722"/>
    </source>
</evidence>
<comment type="cofactor">
    <cofactor evidence="6">
        <name>Mg(2+)</name>
        <dbReference type="ChEBI" id="CHEBI:18420"/>
    </cofactor>
</comment>
<evidence type="ECO:0000256" key="5">
    <source>
        <dbReference type="ARBA" id="ARBA00022842"/>
    </source>
</evidence>
<keyword evidence="6" id="KW-0800">Toxin</keyword>
<dbReference type="GO" id="GO:0090729">
    <property type="term" value="F:toxin activity"/>
    <property type="evidence" value="ECO:0007669"/>
    <property type="project" value="UniProtKB-KW"/>
</dbReference>
<dbReference type="GO" id="GO:0004540">
    <property type="term" value="F:RNA nuclease activity"/>
    <property type="evidence" value="ECO:0007669"/>
    <property type="project" value="InterPro"/>
</dbReference>
<dbReference type="EMBL" id="PFSC01000108">
    <property type="protein sequence ID" value="PJC31593.1"/>
    <property type="molecule type" value="Genomic_DNA"/>
</dbReference>
<keyword evidence="2 6" id="KW-0540">Nuclease</keyword>
<keyword evidence="5 6" id="KW-0460">Magnesium</keyword>
<proteinExistence type="inferred from homology"/>
<dbReference type="Proteomes" id="UP000231383">
    <property type="component" value="Unassembled WGS sequence"/>
</dbReference>
<dbReference type="Gene3D" id="3.40.50.1010">
    <property type="entry name" value="5'-nuclease"/>
    <property type="match status" value="1"/>
</dbReference>
<dbReference type="Pfam" id="PF01850">
    <property type="entry name" value="PIN"/>
    <property type="match status" value="1"/>
</dbReference>
<dbReference type="AlphaFoldDB" id="A0A2M8EYJ4"/>
<dbReference type="GO" id="GO:0016787">
    <property type="term" value="F:hydrolase activity"/>
    <property type="evidence" value="ECO:0007669"/>
    <property type="project" value="UniProtKB-KW"/>
</dbReference>
<gene>
    <name evidence="6" type="primary">vapC</name>
    <name evidence="8" type="ORF">CO051_03965</name>
</gene>
<name>A0A2M8EYJ4_9BACT</name>
<keyword evidence="1 6" id="KW-1277">Toxin-antitoxin system</keyword>
<dbReference type="InterPro" id="IPR044153">
    <property type="entry name" value="PIN_Pae0151-like"/>
</dbReference>
<feature type="binding site" evidence="6">
    <location>
        <position position="7"/>
    </location>
    <ligand>
        <name>Mg(2+)</name>
        <dbReference type="ChEBI" id="CHEBI:18420"/>
    </ligand>
</feature>